<feature type="region of interest" description="Disordered" evidence="6">
    <location>
        <begin position="359"/>
        <end position="386"/>
    </location>
</feature>
<dbReference type="PANTHER" id="PTHR31636">
    <property type="entry name" value="OSJNBA0084A10.13 PROTEIN-RELATED"/>
    <property type="match status" value="1"/>
</dbReference>
<evidence type="ECO:0000256" key="3">
    <source>
        <dbReference type="ARBA" id="ARBA00023163"/>
    </source>
</evidence>
<dbReference type="InParanoid" id="A0A1Q3C8H5"/>
<feature type="short sequence motif" description="VHIID" evidence="5">
    <location>
        <begin position="501"/>
        <end position="505"/>
    </location>
</feature>
<feature type="compositionally biased region" description="Basic residues" evidence="6">
    <location>
        <begin position="375"/>
        <end position="385"/>
    </location>
</feature>
<evidence type="ECO:0000256" key="5">
    <source>
        <dbReference type="PROSITE-ProRule" id="PRU01191"/>
    </source>
</evidence>
<dbReference type="OrthoDB" id="47276at2759"/>
<feature type="region of interest" description="Disordered" evidence="6">
    <location>
        <begin position="287"/>
        <end position="325"/>
    </location>
</feature>
<dbReference type="Pfam" id="PF03514">
    <property type="entry name" value="GRAS"/>
    <property type="match status" value="1"/>
</dbReference>
<protein>
    <submittedName>
        <fullName evidence="7">GRAS domain-containing protein</fullName>
    </submittedName>
</protein>
<comment type="subcellular location">
    <subcellularLocation>
        <location evidence="1">Nucleus</location>
    </subcellularLocation>
</comment>
<dbReference type="STRING" id="3775.A0A1Q3C8H5"/>
<comment type="caution">
    <text evidence="7">The sequence shown here is derived from an EMBL/GenBank/DDBJ whole genome shotgun (WGS) entry which is preliminary data.</text>
</comment>
<evidence type="ECO:0000256" key="1">
    <source>
        <dbReference type="ARBA" id="ARBA00004123"/>
    </source>
</evidence>
<comment type="caution">
    <text evidence="5">Lacks conserved residue(s) required for the propagation of feature annotation.</text>
</comment>
<accession>A0A1Q3C8H5</accession>
<keyword evidence="3" id="KW-0804">Transcription</keyword>
<feature type="region of interest" description="Leucine repeat I (LRI)" evidence="5">
    <location>
        <begin position="391"/>
        <end position="451"/>
    </location>
</feature>
<keyword evidence="4" id="KW-0539">Nucleus</keyword>
<name>A0A1Q3C8H5_CEPFO</name>
<feature type="region of interest" description="SAW" evidence="5">
    <location>
        <begin position="689"/>
        <end position="764"/>
    </location>
</feature>
<dbReference type="GO" id="GO:0005634">
    <property type="term" value="C:nucleus"/>
    <property type="evidence" value="ECO:0007669"/>
    <property type="project" value="UniProtKB-SubCell"/>
</dbReference>
<feature type="region of interest" description="Disordered" evidence="6">
    <location>
        <begin position="62"/>
        <end position="89"/>
    </location>
</feature>
<evidence type="ECO:0000313" key="7">
    <source>
        <dbReference type="EMBL" id="GAV76576.1"/>
    </source>
</evidence>
<dbReference type="FunCoup" id="A0A1Q3C8H5">
    <property type="interactions" value="1129"/>
</dbReference>
<evidence type="ECO:0000256" key="4">
    <source>
        <dbReference type="ARBA" id="ARBA00023242"/>
    </source>
</evidence>
<dbReference type="PROSITE" id="PS50985">
    <property type="entry name" value="GRAS"/>
    <property type="match status" value="1"/>
</dbReference>
<evidence type="ECO:0000313" key="8">
    <source>
        <dbReference type="Proteomes" id="UP000187406"/>
    </source>
</evidence>
<evidence type="ECO:0000256" key="2">
    <source>
        <dbReference type="ARBA" id="ARBA00023015"/>
    </source>
</evidence>
<sequence length="769" mass="87214">MVMDPHSREFSGSMNGIQFENQSMRVLPNGNVVSGPRFDATFQDLSISELICLQTDPPTSKLASHLSNVTPHSSNISPYKSTSDEESPEDCEFSDSILRYISHMLLEEDMEDKSCMLQESLVLQTAEKSFYDVLGKRYPPSPEYDSTFVDQNGKRSYENFPGNYYYHASSSNYNSSYCIDNSWMQSLGKYSASQLQNLPISTLSQSSYSSTDGAVSNVDGLVNSPNSILQVLDLTSESQSVWQFQKGVEEASKFLPNGDELFVNLESNGFLRQEPELGTSEVAVKVEKKDDEEYSPVGSRGRKKPYRDDRDPDEEERSSKQVATYTESTLRSKTFDWVLLPCSEEGRFHMQELREALKNGKSVGVQQDRQSKVSNGRKGRGRKQSGKKEVIDLRTLLINCAQAVAADDLRSASELLKQIRQHSSPYGDGNQRLAHSFANGLEARLAGTGSQIYKGLISKRTSAADLLKAYHLYLAACPFRRVSDFCSNKMIRKVAANAARIHVIDFGILYGFQWPTLIKQLSVRPGGPPKLRITGIDSPQPGFRPAERVEETGSRLAAYAEEFNVPFEYNAIAKSWDTIRIEELKIERDEVLIVNCLHRAKNLHDETVTVESPRNIVLKLIRKINPVVFIHGIANGGFNAPFFVTRFREALFHFSAMFDMLETIVPREDQERMLLEKEIFGREALNVIACEGWERVERPETYKQWQVRNLRAGFMQLPFDREIREMAAYKVKKNYHKDFVIDEDSQWLLLGWKGRTIHALSTWKPPYGA</sequence>
<organism evidence="7 8">
    <name type="scientific">Cephalotus follicularis</name>
    <name type="common">Albany pitcher plant</name>
    <dbReference type="NCBI Taxonomy" id="3775"/>
    <lineage>
        <taxon>Eukaryota</taxon>
        <taxon>Viridiplantae</taxon>
        <taxon>Streptophyta</taxon>
        <taxon>Embryophyta</taxon>
        <taxon>Tracheophyta</taxon>
        <taxon>Spermatophyta</taxon>
        <taxon>Magnoliopsida</taxon>
        <taxon>eudicotyledons</taxon>
        <taxon>Gunneridae</taxon>
        <taxon>Pentapetalae</taxon>
        <taxon>rosids</taxon>
        <taxon>fabids</taxon>
        <taxon>Oxalidales</taxon>
        <taxon>Cephalotaceae</taxon>
        <taxon>Cephalotus</taxon>
    </lineage>
</organism>
<dbReference type="AlphaFoldDB" id="A0A1Q3C8H5"/>
<feature type="region of interest" description="VHIID" evidence="5">
    <location>
        <begin position="470"/>
        <end position="535"/>
    </location>
</feature>
<dbReference type="Proteomes" id="UP000187406">
    <property type="component" value="Unassembled WGS sequence"/>
</dbReference>
<keyword evidence="8" id="KW-1185">Reference proteome</keyword>
<proteinExistence type="inferred from homology"/>
<comment type="similarity">
    <text evidence="5">Belongs to the GRAS family.</text>
</comment>
<feature type="compositionally biased region" description="Polar residues" evidence="6">
    <location>
        <begin position="62"/>
        <end position="81"/>
    </location>
</feature>
<feature type="region of interest" description="Leucine repeat II (LRII)" evidence="5">
    <location>
        <begin position="551"/>
        <end position="583"/>
    </location>
</feature>
<evidence type="ECO:0000256" key="6">
    <source>
        <dbReference type="SAM" id="MobiDB-lite"/>
    </source>
</evidence>
<dbReference type="EMBL" id="BDDD01001508">
    <property type="protein sequence ID" value="GAV76576.1"/>
    <property type="molecule type" value="Genomic_DNA"/>
</dbReference>
<dbReference type="InterPro" id="IPR005202">
    <property type="entry name" value="TF_GRAS"/>
</dbReference>
<feature type="compositionally biased region" description="Polar residues" evidence="6">
    <location>
        <begin position="364"/>
        <end position="374"/>
    </location>
</feature>
<keyword evidence="2" id="KW-0805">Transcription regulation</keyword>
<reference evidence="8" key="1">
    <citation type="submission" date="2016-04" db="EMBL/GenBank/DDBJ databases">
        <title>Cephalotus genome sequencing.</title>
        <authorList>
            <person name="Fukushima K."/>
            <person name="Hasebe M."/>
            <person name="Fang X."/>
        </authorList>
    </citation>
    <scope>NUCLEOTIDE SEQUENCE [LARGE SCALE GENOMIC DNA]</scope>
    <source>
        <strain evidence="8">cv. St1</strain>
    </source>
</reference>
<gene>
    <name evidence="7" type="ORF">CFOL_v3_20049</name>
</gene>